<evidence type="ECO:0000313" key="3">
    <source>
        <dbReference type="Proteomes" id="UP000248314"/>
    </source>
</evidence>
<proteinExistence type="predicted"/>
<name>A0A318HTB4_9BACT</name>
<keyword evidence="1" id="KW-0812">Transmembrane</keyword>
<organism evidence="2 3">
    <name type="scientific">Hoylesella shahii DSM 15611 = JCM 12083</name>
    <dbReference type="NCBI Taxonomy" id="1122991"/>
    <lineage>
        <taxon>Bacteria</taxon>
        <taxon>Pseudomonadati</taxon>
        <taxon>Bacteroidota</taxon>
        <taxon>Bacteroidia</taxon>
        <taxon>Bacteroidales</taxon>
        <taxon>Prevotellaceae</taxon>
        <taxon>Hoylesella</taxon>
    </lineage>
</organism>
<keyword evidence="1" id="KW-1133">Transmembrane helix</keyword>
<gene>
    <name evidence="2" type="ORF">EJ73_01584</name>
</gene>
<sequence>MTLSVNSAREVRVSNIFASVKAALMLPIVWLSLYYSAVLKMEINTRSTLHLLNVQVALLLAVLPANAPFVARLICTAWFALALRGCKRNLSSCKRK</sequence>
<feature type="transmembrane region" description="Helical" evidence="1">
    <location>
        <begin position="16"/>
        <end position="35"/>
    </location>
</feature>
<evidence type="ECO:0000256" key="1">
    <source>
        <dbReference type="SAM" id="Phobius"/>
    </source>
</evidence>
<accession>A0A318HTB4</accession>
<protein>
    <submittedName>
        <fullName evidence="2">Uncharacterized protein</fullName>
    </submittedName>
</protein>
<feature type="transmembrane region" description="Helical" evidence="1">
    <location>
        <begin position="69"/>
        <end position="86"/>
    </location>
</feature>
<keyword evidence="1" id="KW-0472">Membrane</keyword>
<dbReference type="AlphaFoldDB" id="A0A318HTB4"/>
<dbReference type="Proteomes" id="UP000248314">
    <property type="component" value="Unassembled WGS sequence"/>
</dbReference>
<evidence type="ECO:0000313" key="2">
    <source>
        <dbReference type="EMBL" id="PXX21599.1"/>
    </source>
</evidence>
<reference evidence="2 3" key="1">
    <citation type="submission" date="2018-05" db="EMBL/GenBank/DDBJ databases">
        <title>Genomic Encyclopedia of Type Strains, Phase I: the one thousand microbial genomes (KMG-I) project.</title>
        <authorList>
            <person name="Kyrpides N."/>
        </authorList>
    </citation>
    <scope>NUCLEOTIDE SEQUENCE [LARGE SCALE GENOMIC DNA]</scope>
    <source>
        <strain evidence="2 3">DSM 15611</strain>
    </source>
</reference>
<dbReference type="EMBL" id="QJJX01000017">
    <property type="protein sequence ID" value="PXX21599.1"/>
    <property type="molecule type" value="Genomic_DNA"/>
</dbReference>
<keyword evidence="3" id="KW-1185">Reference proteome</keyword>
<comment type="caution">
    <text evidence="2">The sequence shown here is derived from an EMBL/GenBank/DDBJ whole genome shotgun (WGS) entry which is preliminary data.</text>
</comment>